<dbReference type="InterPro" id="IPR007343">
    <property type="entry name" value="Uncharacterised_pept_Zn_put"/>
</dbReference>
<dbReference type="Pfam" id="PF04228">
    <property type="entry name" value="Zn_peptidase"/>
    <property type="match status" value="1"/>
</dbReference>
<accession>A0AAN1QNL5</accession>
<protein>
    <submittedName>
        <fullName evidence="5">Neutral zinc metallopeptidase</fullName>
    </submittedName>
</protein>
<dbReference type="PANTHER" id="PTHR30168:SF0">
    <property type="entry name" value="INNER MEMBRANE PROTEIN"/>
    <property type="match status" value="1"/>
</dbReference>
<dbReference type="AlphaFoldDB" id="A0AAN1QNL5"/>
<keyword evidence="3" id="KW-1133">Transmembrane helix</keyword>
<reference evidence="5 6" key="1">
    <citation type="journal article" date="2018" name="Sci. Rep.">
        <title>Genome Features and Biochemical Characteristics of a Robust, Fast Growing and Naturally Transformable Cyanobacterium Synechococcus elongatus PCC 11801 Isolated from India.</title>
        <authorList>
            <person name="Jaiswal D."/>
            <person name="Sengupta A."/>
            <person name="Sohoni S."/>
            <person name="Sengupta S."/>
            <person name="Phadnavis A.G."/>
            <person name="Pakrasi H.B."/>
            <person name="Wangikar P.P."/>
        </authorList>
    </citation>
    <scope>NUCLEOTIDE SEQUENCE [LARGE SCALE GENOMIC DNA]</scope>
    <source>
        <strain evidence="5 6">PCC 11801</strain>
    </source>
</reference>
<dbReference type="GO" id="GO:0016020">
    <property type="term" value="C:membrane"/>
    <property type="evidence" value="ECO:0007669"/>
    <property type="project" value="UniProtKB-SubCell"/>
</dbReference>
<name>A0AAN1QNL5_SYNEL</name>
<evidence type="ECO:0000256" key="3">
    <source>
        <dbReference type="ARBA" id="ARBA00022989"/>
    </source>
</evidence>
<gene>
    <name evidence="5" type="ORF">DOP62_07670</name>
</gene>
<dbReference type="PANTHER" id="PTHR30168">
    <property type="entry name" value="PUTATIVE MEMBRANE PROTEIN YPFJ"/>
    <property type="match status" value="1"/>
</dbReference>
<evidence type="ECO:0000256" key="2">
    <source>
        <dbReference type="ARBA" id="ARBA00022692"/>
    </source>
</evidence>
<evidence type="ECO:0000313" key="5">
    <source>
        <dbReference type="EMBL" id="AZB72602.1"/>
    </source>
</evidence>
<dbReference type="RefSeq" id="WP_208672740.1">
    <property type="nucleotide sequence ID" value="NZ_CP030139.2"/>
</dbReference>
<comment type="subcellular location">
    <subcellularLocation>
        <location evidence="1">Membrane</location>
        <topology evidence="1">Single-pass membrane protein</topology>
    </subcellularLocation>
</comment>
<evidence type="ECO:0000256" key="1">
    <source>
        <dbReference type="ARBA" id="ARBA00004167"/>
    </source>
</evidence>
<sequence length="234" mass="25923">MLGRKWIALGGLIWVLGSALPAIAEWTPAAKNTVETKLVLLWRSVFRRLDREFKVPAFIDASGNWVAQKSARRYSPCGDVFLAHYCVRDGNIYFNENELSGIALELGDSAAFLALIHEYGHAIQHRLGLLKAERPLKAIELEADCFAGVQMAYLNDLDLLEPNDLDEVVTAYGLYGDYDITSSSHHGTPEERIQSFFKGFHKGMAACLAPSAAPANPQQQTVSRRDCRLSLSVL</sequence>
<organism evidence="5 6">
    <name type="scientific">Synechococcus elongatus PCC 11801</name>
    <dbReference type="NCBI Taxonomy" id="2219813"/>
    <lineage>
        <taxon>Bacteria</taxon>
        <taxon>Bacillati</taxon>
        <taxon>Cyanobacteriota</taxon>
        <taxon>Cyanophyceae</taxon>
        <taxon>Synechococcales</taxon>
        <taxon>Synechococcaceae</taxon>
        <taxon>Synechococcus</taxon>
    </lineage>
</organism>
<dbReference type="Proteomes" id="UP000267249">
    <property type="component" value="Chromosome"/>
</dbReference>
<evidence type="ECO:0000313" key="6">
    <source>
        <dbReference type="Proteomes" id="UP000267249"/>
    </source>
</evidence>
<keyword evidence="2" id="KW-0812">Transmembrane</keyword>
<proteinExistence type="predicted"/>
<dbReference type="EMBL" id="CP030139">
    <property type="protein sequence ID" value="AZB72602.1"/>
    <property type="molecule type" value="Genomic_DNA"/>
</dbReference>
<evidence type="ECO:0000256" key="4">
    <source>
        <dbReference type="ARBA" id="ARBA00023136"/>
    </source>
</evidence>
<keyword evidence="4" id="KW-0472">Membrane</keyword>